<evidence type="ECO:0000313" key="3">
    <source>
        <dbReference type="EMBL" id="WKA10485.1"/>
    </source>
</evidence>
<evidence type="ECO:0000256" key="1">
    <source>
        <dbReference type="SAM" id="MobiDB-lite"/>
    </source>
</evidence>
<evidence type="ECO:0000256" key="2">
    <source>
        <dbReference type="SAM" id="Phobius"/>
    </source>
</evidence>
<dbReference type="EMBL" id="CP126665">
    <property type="protein sequence ID" value="WKA10485.1"/>
    <property type="molecule type" value="Genomic_DNA"/>
</dbReference>
<sequence>MKEEQQHLHHQQRKIITAKKLTRPTAYVLLLLLSYVLGYLSAPSSSSVHSPTAGTASIPTTAGAAVAESDIGHFGVTRRCGDPVPSKLVRQTILDRVFNGTSPFYSFPPPHVAHLLRPKRIKWWGSNGAVFENLIRRVKPRTIIDRNKPQALFTQNHSTILSPKLRFGGSPSSRYSGAMGRKKTEDSGATTKVKPSNKDAAKDGKKEKLSVSAMLASMDQKSDKPKKGSSSSSTTSSKPKAKAAPKLPSYTADIDLPPSDDEDDVYSSEEDARLKRQQRAEQKTLDISITEKELKKREKKDMLAAHVAQQA</sequence>
<organism evidence="3 4">
    <name type="scientific">Vitis vinifera</name>
    <name type="common">Grape</name>
    <dbReference type="NCBI Taxonomy" id="29760"/>
    <lineage>
        <taxon>Eukaryota</taxon>
        <taxon>Viridiplantae</taxon>
        <taxon>Streptophyta</taxon>
        <taxon>Embryophyta</taxon>
        <taxon>Tracheophyta</taxon>
        <taxon>Spermatophyta</taxon>
        <taxon>Magnoliopsida</taxon>
        <taxon>eudicotyledons</taxon>
        <taxon>Gunneridae</taxon>
        <taxon>Pentapetalae</taxon>
        <taxon>rosids</taxon>
        <taxon>Vitales</taxon>
        <taxon>Vitaceae</taxon>
        <taxon>Viteae</taxon>
        <taxon>Vitis</taxon>
    </lineage>
</organism>
<feature type="compositionally biased region" description="Basic and acidic residues" evidence="1">
    <location>
        <begin position="270"/>
        <end position="283"/>
    </location>
</feature>
<dbReference type="Proteomes" id="UP001227230">
    <property type="component" value="Chromosome 18"/>
</dbReference>
<protein>
    <submittedName>
        <fullName evidence="3">Uncharacterized protein</fullName>
    </submittedName>
</protein>
<evidence type="ECO:0000313" key="4">
    <source>
        <dbReference type="Proteomes" id="UP001227230"/>
    </source>
</evidence>
<gene>
    <name evidence="3" type="ORF">VitviT2T_028053</name>
</gene>
<name>A0ABY9DV25_VITVI</name>
<feature type="compositionally biased region" description="Acidic residues" evidence="1">
    <location>
        <begin position="258"/>
        <end position="269"/>
    </location>
</feature>
<feature type="compositionally biased region" description="Low complexity" evidence="1">
    <location>
        <begin position="228"/>
        <end position="246"/>
    </location>
</feature>
<keyword evidence="2" id="KW-1133">Transmembrane helix</keyword>
<keyword evidence="2" id="KW-0472">Membrane</keyword>
<keyword evidence="2" id="KW-0812">Transmembrane</keyword>
<feature type="region of interest" description="Disordered" evidence="1">
    <location>
        <begin position="163"/>
        <end position="283"/>
    </location>
</feature>
<dbReference type="PANTHER" id="PTHR37909">
    <property type="entry name" value="S-ADENOSYL-L-METHIONINE-DEPENDENT METHYLTRANSFERASES SUPERFAMILY PROTEIN"/>
    <property type="match status" value="1"/>
</dbReference>
<keyword evidence="4" id="KW-1185">Reference proteome</keyword>
<dbReference type="PANTHER" id="PTHR37909:SF1">
    <property type="entry name" value="S-ADENOSYL-L-METHIONINE-DEPENDENT METHYLTRANSFERASES SUPERFAMILY PROTEIN"/>
    <property type="match status" value="1"/>
</dbReference>
<feature type="transmembrane region" description="Helical" evidence="2">
    <location>
        <begin position="21"/>
        <end position="42"/>
    </location>
</feature>
<reference evidence="3 4" key="1">
    <citation type="journal article" date="2023" name="Hortic Res">
        <title>The complete reference genome for grapevine (Vitis vinifera L.) genetics and breeding.</title>
        <authorList>
            <person name="Shi X."/>
            <person name="Cao S."/>
            <person name="Wang X."/>
            <person name="Huang S."/>
            <person name="Wang Y."/>
            <person name="Liu Z."/>
            <person name="Liu W."/>
            <person name="Leng X."/>
            <person name="Peng Y."/>
            <person name="Wang N."/>
            <person name="Wang Y."/>
            <person name="Ma Z."/>
            <person name="Xu X."/>
            <person name="Zhang F."/>
            <person name="Xue H."/>
            <person name="Zhong H."/>
            <person name="Wang Y."/>
            <person name="Zhang K."/>
            <person name="Velt A."/>
            <person name="Avia K."/>
            <person name="Holtgrawe D."/>
            <person name="Grimplet J."/>
            <person name="Matus J.T."/>
            <person name="Ware D."/>
            <person name="Wu X."/>
            <person name="Wang H."/>
            <person name="Liu C."/>
            <person name="Fang Y."/>
            <person name="Rustenholz C."/>
            <person name="Cheng Z."/>
            <person name="Xiao H."/>
            <person name="Zhou Y."/>
        </authorList>
    </citation>
    <scope>NUCLEOTIDE SEQUENCE [LARGE SCALE GENOMIC DNA]</scope>
    <source>
        <strain evidence="4">cv. Pinot noir / PN40024</strain>
        <tissue evidence="3">Leaf</tissue>
    </source>
</reference>
<feature type="compositionally biased region" description="Basic and acidic residues" evidence="1">
    <location>
        <begin position="196"/>
        <end position="209"/>
    </location>
</feature>
<proteinExistence type="predicted"/>
<accession>A0ABY9DV25</accession>